<keyword evidence="6" id="KW-0915">Sodium</keyword>
<sequence>MYLSKCLSKPVQCKCVFVCVCLTGPAAVLQEAKCGFVIILMALYWCTECLPLAITALLPIILFPMMGILEASEVSIQYLKDSNMLFMGGLLVAIAIEHWNLHKRIALRVLLLVGVRPALLMIGFMSTTAFLSMWISNTASTAMMLPIAHAVLNQLSATEAEADDKELHGGLDNLAFEMNDLQDTKPQKEVMDAVKITEDVTSAFEQRRQKREQKYLKLSKGMSLSVCYAASIGGTATLTGTTPNLILKGQMDQLFPNSSGVITFASWFGFSFPNMLLMLILSWFWLQFMYMGLNMKKSFGCGSSNEGDKEAYQVMKNEYKKLGDISFAEGTVLGIFILLVVLWFTRDPGFIPGWATVLFNKEKEFVTDGTVAIFISMLFFIVPSQLPRFGCCRRNTDISEDSHKAPPALLTWKVVHEKMPWNILLLLGGGYALAKGSEASGLSMWLGESLTPLQKIPPFAISFLLCLLVSTFTECSSNTATTTLFLPILASMAIAIKLNPLYVMLPCTVCASLAFMLPVATPPNAIAFSYGQLKVLDMAKAGVILNLIGVLTINLALNTWGTAMFDLNTFPSWANVTRAA</sequence>
<evidence type="ECO:0000313" key="9">
    <source>
        <dbReference type="Proteomes" id="UP000034805"/>
    </source>
</evidence>
<keyword evidence="6" id="KW-0739">Sodium transport</keyword>
<dbReference type="GO" id="GO:0015138">
    <property type="term" value="F:fumarate transmembrane transporter activity"/>
    <property type="evidence" value="ECO:0007669"/>
    <property type="project" value="TreeGrafter"/>
</dbReference>
<dbReference type="EMBL" id="JARO02005510">
    <property type="protein sequence ID" value="KPP66666.1"/>
    <property type="molecule type" value="Genomic_DNA"/>
</dbReference>
<keyword evidence="5 7" id="KW-0472">Membrane</keyword>
<dbReference type="PANTHER" id="PTHR10283:SF82">
    <property type="entry name" value="SOLUTE CARRIER FAMILY 13 MEMBER 2"/>
    <property type="match status" value="1"/>
</dbReference>
<evidence type="ECO:0000256" key="6">
    <source>
        <dbReference type="ARBA" id="ARBA00023201"/>
    </source>
</evidence>
<evidence type="ECO:0000256" key="2">
    <source>
        <dbReference type="ARBA" id="ARBA00006772"/>
    </source>
</evidence>
<evidence type="ECO:0000256" key="1">
    <source>
        <dbReference type="ARBA" id="ARBA00004141"/>
    </source>
</evidence>
<feature type="transmembrane region" description="Helical" evidence="7">
    <location>
        <begin position="36"/>
        <end position="63"/>
    </location>
</feature>
<keyword evidence="3 7" id="KW-0812">Transmembrane</keyword>
<feature type="transmembrane region" description="Helical" evidence="7">
    <location>
        <begin position="365"/>
        <end position="384"/>
    </location>
</feature>
<dbReference type="CDD" id="cd01115">
    <property type="entry name" value="SLC13_permease"/>
    <property type="match status" value="1"/>
</dbReference>
<dbReference type="Proteomes" id="UP000034805">
    <property type="component" value="Unassembled WGS sequence"/>
</dbReference>
<dbReference type="GO" id="GO:0015139">
    <property type="term" value="F:alpha-ketoglutarate transmembrane transporter activity"/>
    <property type="evidence" value="ECO:0007669"/>
    <property type="project" value="TreeGrafter"/>
</dbReference>
<feature type="transmembrane region" description="Helical" evidence="7">
    <location>
        <begin position="325"/>
        <end position="345"/>
    </location>
</feature>
<keyword evidence="4 7" id="KW-1133">Transmembrane helix</keyword>
<name>A0A0P7UY89_SCLFO</name>
<reference evidence="8 9" key="1">
    <citation type="submission" date="2015-08" db="EMBL/GenBank/DDBJ databases">
        <title>The genome of the Asian arowana (Scleropages formosus).</title>
        <authorList>
            <person name="Tan M.H."/>
            <person name="Gan H.M."/>
            <person name="Croft L.J."/>
            <person name="Austin C.M."/>
        </authorList>
    </citation>
    <scope>NUCLEOTIDE SEQUENCE [LARGE SCALE GENOMIC DNA]</scope>
    <source>
        <strain evidence="8">Aro1</strain>
    </source>
</reference>
<feature type="transmembrane region" description="Helical" evidence="7">
    <location>
        <begin position="113"/>
        <end position="135"/>
    </location>
</feature>
<comment type="caution">
    <text evidence="8">The sequence shown here is derived from an EMBL/GenBank/DDBJ whole genome shotgun (WGS) entry which is preliminary data.</text>
</comment>
<proteinExistence type="inferred from homology"/>
<dbReference type="AlphaFoldDB" id="A0A0P7UY89"/>
<protein>
    <submittedName>
        <fullName evidence="8">Solute carrier family 13 member 2-like</fullName>
    </submittedName>
</protein>
<dbReference type="Pfam" id="PF00939">
    <property type="entry name" value="Na_sulph_symp"/>
    <property type="match status" value="1"/>
</dbReference>
<dbReference type="GO" id="GO:0017153">
    <property type="term" value="F:sodium:dicarboxylate symporter activity"/>
    <property type="evidence" value="ECO:0007669"/>
    <property type="project" value="TreeGrafter"/>
</dbReference>
<comment type="similarity">
    <text evidence="2">Belongs to the SLC13A/DASS transporter (TC 2.A.47) family. NADC subfamily.</text>
</comment>
<feature type="transmembrane region" description="Helical" evidence="7">
    <location>
        <begin position="502"/>
        <end position="520"/>
    </location>
</feature>
<feature type="transmembrane region" description="Helical" evidence="7">
    <location>
        <begin position="261"/>
        <end position="286"/>
    </location>
</feature>
<feature type="transmembrane region" description="Helical" evidence="7">
    <location>
        <begin position="541"/>
        <end position="561"/>
    </location>
</feature>
<comment type="subcellular location">
    <subcellularLocation>
        <location evidence="1">Membrane</location>
        <topology evidence="1">Multi-pass membrane protein</topology>
    </subcellularLocation>
</comment>
<dbReference type="GO" id="GO:0015141">
    <property type="term" value="F:succinate transmembrane transporter activity"/>
    <property type="evidence" value="ECO:0007669"/>
    <property type="project" value="TreeGrafter"/>
</dbReference>
<keyword evidence="6" id="KW-0813">Transport</keyword>
<organism evidence="8 9">
    <name type="scientific">Scleropages formosus</name>
    <name type="common">Asian bonytongue</name>
    <name type="synonym">Osteoglossum formosum</name>
    <dbReference type="NCBI Taxonomy" id="113540"/>
    <lineage>
        <taxon>Eukaryota</taxon>
        <taxon>Metazoa</taxon>
        <taxon>Chordata</taxon>
        <taxon>Craniata</taxon>
        <taxon>Vertebrata</taxon>
        <taxon>Euteleostomi</taxon>
        <taxon>Actinopterygii</taxon>
        <taxon>Neopterygii</taxon>
        <taxon>Teleostei</taxon>
        <taxon>Osteoglossocephala</taxon>
        <taxon>Osteoglossomorpha</taxon>
        <taxon>Osteoglossiformes</taxon>
        <taxon>Osteoglossidae</taxon>
        <taxon>Scleropages</taxon>
    </lineage>
</organism>
<feature type="transmembrane region" description="Helical" evidence="7">
    <location>
        <begin position="84"/>
        <end position="101"/>
    </location>
</feature>
<dbReference type="GO" id="GO:0005886">
    <property type="term" value="C:plasma membrane"/>
    <property type="evidence" value="ECO:0007669"/>
    <property type="project" value="TreeGrafter"/>
</dbReference>
<evidence type="ECO:0000256" key="4">
    <source>
        <dbReference type="ARBA" id="ARBA00022989"/>
    </source>
</evidence>
<dbReference type="InterPro" id="IPR001898">
    <property type="entry name" value="SLC13A/DASS"/>
</dbReference>
<gene>
    <name evidence="8" type="ORF">Z043_114809</name>
</gene>
<evidence type="ECO:0000256" key="5">
    <source>
        <dbReference type="ARBA" id="ARBA00023136"/>
    </source>
</evidence>
<keyword evidence="6" id="KW-0406">Ion transport</keyword>
<evidence type="ECO:0000313" key="8">
    <source>
        <dbReference type="EMBL" id="KPP66666.1"/>
    </source>
</evidence>
<dbReference type="PANTHER" id="PTHR10283">
    <property type="entry name" value="SOLUTE CARRIER FAMILY 13 MEMBER"/>
    <property type="match status" value="1"/>
</dbReference>
<accession>A0A0P7UY89</accession>
<evidence type="ECO:0000256" key="3">
    <source>
        <dbReference type="ARBA" id="ARBA00022692"/>
    </source>
</evidence>
<dbReference type="GO" id="GO:0071285">
    <property type="term" value="P:cellular response to lithium ion"/>
    <property type="evidence" value="ECO:0007669"/>
    <property type="project" value="TreeGrafter"/>
</dbReference>
<evidence type="ECO:0000256" key="7">
    <source>
        <dbReference type="SAM" id="Phobius"/>
    </source>
</evidence>